<evidence type="ECO:0000313" key="5">
    <source>
        <dbReference type="Proteomes" id="UP000678499"/>
    </source>
</evidence>
<dbReference type="PANTHER" id="PTHR22922:SF19">
    <property type="entry name" value="CAPRIN HOMOLOG"/>
    <property type="match status" value="1"/>
</dbReference>
<dbReference type="EMBL" id="CAJPEX010000306">
    <property type="protein sequence ID" value="CAG0914967.1"/>
    <property type="molecule type" value="Genomic_DNA"/>
</dbReference>
<feature type="region of interest" description="Disordered" evidence="2">
    <location>
        <begin position="445"/>
        <end position="714"/>
    </location>
</feature>
<evidence type="ECO:0000256" key="2">
    <source>
        <dbReference type="SAM" id="MobiDB-lite"/>
    </source>
</evidence>
<feature type="compositionally biased region" description="Low complexity" evidence="2">
    <location>
        <begin position="509"/>
        <end position="526"/>
    </location>
</feature>
<feature type="compositionally biased region" description="Gly residues" evidence="2">
    <location>
        <begin position="653"/>
        <end position="706"/>
    </location>
</feature>
<accession>A0A7R9BHW6</accession>
<feature type="region of interest" description="Disordered" evidence="2">
    <location>
        <begin position="265"/>
        <end position="296"/>
    </location>
</feature>
<gene>
    <name evidence="4" type="ORF">NMOB1V02_LOCUS2636</name>
</gene>
<dbReference type="GO" id="GO:0003723">
    <property type="term" value="F:RNA binding"/>
    <property type="evidence" value="ECO:0007669"/>
    <property type="project" value="TreeGrafter"/>
</dbReference>
<dbReference type="InterPro" id="IPR028816">
    <property type="entry name" value="Caprin"/>
</dbReference>
<keyword evidence="5" id="KW-1185">Reference proteome</keyword>
<feature type="domain" description="Caprin-1 dimerization" evidence="3">
    <location>
        <begin position="99"/>
        <end position="216"/>
    </location>
</feature>
<dbReference type="OrthoDB" id="10062814at2759"/>
<dbReference type="Pfam" id="PF18293">
    <property type="entry name" value="Caprin-1_dimer"/>
    <property type="match status" value="1"/>
</dbReference>
<organism evidence="4">
    <name type="scientific">Notodromas monacha</name>
    <dbReference type="NCBI Taxonomy" id="399045"/>
    <lineage>
        <taxon>Eukaryota</taxon>
        <taxon>Metazoa</taxon>
        <taxon>Ecdysozoa</taxon>
        <taxon>Arthropoda</taxon>
        <taxon>Crustacea</taxon>
        <taxon>Oligostraca</taxon>
        <taxon>Ostracoda</taxon>
        <taxon>Podocopa</taxon>
        <taxon>Podocopida</taxon>
        <taxon>Cypridocopina</taxon>
        <taxon>Cypridoidea</taxon>
        <taxon>Cyprididae</taxon>
        <taxon>Notodromas</taxon>
    </lineage>
</organism>
<feature type="compositionally biased region" description="Gly residues" evidence="2">
    <location>
        <begin position="615"/>
        <end position="643"/>
    </location>
</feature>
<protein>
    <recommendedName>
        <fullName evidence="3">Caprin-1 dimerization domain-containing protein</fullName>
    </recommendedName>
</protein>
<evidence type="ECO:0000256" key="1">
    <source>
        <dbReference type="ARBA" id="ARBA00007950"/>
    </source>
</evidence>
<dbReference type="EMBL" id="OA882343">
    <property type="protein sequence ID" value="CAD7274815.1"/>
    <property type="molecule type" value="Genomic_DNA"/>
</dbReference>
<sequence>MPSAAAAKLEKHLSSEALDPFKQCAIFCEKKVRNLEKRKGKLDAYRESSNAGKELNEDQKAAVSKYGEVEASLELMKEVSKQINSIHADSIKQQKKQARREIVERSQADIQRCKTVLIFQEIFLNLEDEVARNDFLAGNNKACKITAEQLTIIDELYRLLSPVRDQETAGKYHTLVAAAAEHWHDLLEGKQKEFAGITYAAAKELLFAINESGYFDQPRDAPQVETNGDAHDYGKDVVEGANGGSLDVCTVEDERTYAVDTNAHSIESTPEPVHASPSPQPVPPPHTHDLHPPPETIEDSLFSAAAPYNQQLMDGIAGNITFIHDSEIGLGAESQISAHLQAPVMQPKMEVGVPTMLPNQPSPVITPPIPTQTFTNQNFSTAYKTNSVYHSASPVPPGMDTMPNPPPPIPMPPSAGNLDQRALSLGPHHPPGFNQASYHPAARDAWVQHEKQPAIEQWQASPAQTQPVPAPQVIPEVVPTTTGSPPVKEHHAASGDGWNDSMDTGGKWQQTSPEIPPQQQQQQPTLPAQPPADPPNAWSKPVGCWNVPSQRQPTSQSQRKELDDDWGNWEDRNSTRKTDWAEESENADAGPPIGTFGQDAKEKESLANQARQNRSGGGGNGGGGYGNRYGNGNRSRGGPGGSRRGTSPNRYGGQRGGRGGYYGGDGYYQGNGYRGGRDGNAGGQRGLRGSGRGGGGLGSRGGGGGMSRRPENQA</sequence>
<name>A0A7R9BHW6_9CRUS</name>
<reference evidence="4" key="1">
    <citation type="submission" date="2020-11" db="EMBL/GenBank/DDBJ databases">
        <authorList>
            <person name="Tran Van P."/>
        </authorList>
    </citation>
    <scope>NUCLEOTIDE SEQUENCE</scope>
</reference>
<dbReference type="InterPro" id="IPR041637">
    <property type="entry name" value="Caprin-1_dimer"/>
</dbReference>
<comment type="similarity">
    <text evidence="1">Belongs to the caprin family.</text>
</comment>
<evidence type="ECO:0000259" key="3">
    <source>
        <dbReference type="Pfam" id="PF18293"/>
    </source>
</evidence>
<feature type="compositionally biased region" description="Basic and acidic residues" evidence="2">
    <location>
        <begin position="569"/>
        <end position="580"/>
    </location>
</feature>
<dbReference type="GO" id="GO:0005737">
    <property type="term" value="C:cytoplasm"/>
    <property type="evidence" value="ECO:0007669"/>
    <property type="project" value="TreeGrafter"/>
</dbReference>
<evidence type="ECO:0000313" key="4">
    <source>
        <dbReference type="EMBL" id="CAD7274815.1"/>
    </source>
</evidence>
<dbReference type="Proteomes" id="UP000678499">
    <property type="component" value="Unassembled WGS sequence"/>
</dbReference>
<feature type="compositionally biased region" description="Low complexity" evidence="2">
    <location>
        <begin position="548"/>
        <end position="557"/>
    </location>
</feature>
<dbReference type="PANTHER" id="PTHR22922">
    <property type="entry name" value="GPI-ANCHORED PROTEIN P137"/>
    <property type="match status" value="1"/>
</dbReference>
<dbReference type="AlphaFoldDB" id="A0A7R9BHW6"/>
<proteinExistence type="inferred from homology"/>